<accession>A0A8H6YTN5</accession>
<dbReference type="AlphaFoldDB" id="A0A8H6YTN5"/>
<feature type="compositionally biased region" description="Low complexity" evidence="1">
    <location>
        <begin position="74"/>
        <end position="83"/>
    </location>
</feature>
<feature type="compositionally biased region" description="Basic and acidic residues" evidence="1">
    <location>
        <begin position="41"/>
        <end position="58"/>
    </location>
</feature>
<feature type="compositionally biased region" description="Basic residues" evidence="1">
    <location>
        <begin position="108"/>
        <end position="119"/>
    </location>
</feature>
<proteinExistence type="predicted"/>
<feature type="region of interest" description="Disordered" evidence="1">
    <location>
        <begin position="36"/>
        <end position="127"/>
    </location>
</feature>
<reference evidence="2" key="1">
    <citation type="submission" date="2020-05" db="EMBL/GenBank/DDBJ databases">
        <title>Mycena genomes resolve the evolution of fungal bioluminescence.</title>
        <authorList>
            <person name="Tsai I.J."/>
        </authorList>
    </citation>
    <scope>NUCLEOTIDE SEQUENCE</scope>
    <source>
        <strain evidence="2">160909Yilan</strain>
    </source>
</reference>
<dbReference type="Gene3D" id="3.60.130.30">
    <property type="match status" value="1"/>
</dbReference>
<keyword evidence="3" id="KW-1185">Reference proteome</keyword>
<dbReference type="OrthoDB" id="3245313at2759"/>
<name>A0A8H6YTN5_9AGAR</name>
<feature type="compositionally biased region" description="Pro residues" evidence="1">
    <location>
        <begin position="84"/>
        <end position="104"/>
    </location>
</feature>
<dbReference type="EMBL" id="JACAZH010000007">
    <property type="protein sequence ID" value="KAF7364444.1"/>
    <property type="molecule type" value="Genomic_DNA"/>
</dbReference>
<organism evidence="2 3">
    <name type="scientific">Mycena sanguinolenta</name>
    <dbReference type="NCBI Taxonomy" id="230812"/>
    <lineage>
        <taxon>Eukaryota</taxon>
        <taxon>Fungi</taxon>
        <taxon>Dikarya</taxon>
        <taxon>Basidiomycota</taxon>
        <taxon>Agaricomycotina</taxon>
        <taxon>Agaricomycetes</taxon>
        <taxon>Agaricomycetidae</taxon>
        <taxon>Agaricales</taxon>
        <taxon>Marasmiineae</taxon>
        <taxon>Mycenaceae</taxon>
        <taxon>Mycena</taxon>
    </lineage>
</organism>
<evidence type="ECO:0000313" key="2">
    <source>
        <dbReference type="EMBL" id="KAF7364444.1"/>
    </source>
</evidence>
<protein>
    <submittedName>
        <fullName evidence="2">Uncharacterized protein</fullName>
    </submittedName>
</protein>
<dbReference type="Proteomes" id="UP000623467">
    <property type="component" value="Unassembled WGS sequence"/>
</dbReference>
<evidence type="ECO:0000256" key="1">
    <source>
        <dbReference type="SAM" id="MobiDB-lite"/>
    </source>
</evidence>
<evidence type="ECO:0000313" key="3">
    <source>
        <dbReference type="Proteomes" id="UP000623467"/>
    </source>
</evidence>
<comment type="caution">
    <text evidence="2">The sequence shown here is derived from an EMBL/GenBank/DDBJ whole genome shotgun (WGS) entry which is preliminary data.</text>
</comment>
<sequence>MARTTRSGVQWSPWEFDAPDIFQSTVDLAPYVAQALSSSDQRAEAARFREANGLHEQPDEWVDEPPVSSRPHTPVSRSPSPLSDLPPSPEPLMLPSSPEPPVPTQPGYKRRRAAEKKARRAQERVARARASVFGPAPQRRHYETRPQDPPYTAAAEATAIPSSSSGSWIGPGRQTVPSREGLPCLEVLLAEGFHLVRWDGRRTKLILDSLGRIVAVLLGRPEGEDWDDVMAELVRVFEGVRRRGLKRGVFKALNRRHRRGDFYVLQDGFTKGPGQKKPGNLAHSKAYRDLLETVFRSTAAGRIAGFQSSGLASFLPKLYQHQRATLRAIQDAQSELTRPFANSVFPTATFNLGPNVVMSEHLDFLNNPFGMCAVTSAGNFDHQNGGHIYMKQLKVACEFPSGSTILLLSGTCDHGNTPIQQGETRYSMTQYATGALFRWAAYGHQSADSLLSQPGGAARKAAIDGDPGARAAWAVGLLSKAAELDADRQAVFGERR</sequence>
<gene>
    <name evidence="2" type="ORF">MSAN_01105500</name>
</gene>